<dbReference type="Proteomes" id="UP000179252">
    <property type="component" value="Unassembled WGS sequence"/>
</dbReference>
<name>A0A1F5FZD0_9BACT</name>
<dbReference type="EMBL" id="MFAU01000005">
    <property type="protein sequence ID" value="OGD84971.1"/>
    <property type="molecule type" value="Genomic_DNA"/>
</dbReference>
<evidence type="ECO:0000313" key="1">
    <source>
        <dbReference type="EMBL" id="OGD84971.1"/>
    </source>
</evidence>
<accession>A0A1F5FZD0</accession>
<sequence length="148" mass="16809">MKQLILTDIADAFADEPMKIGDRLQILGISKKESAEHFAKDLLETVVHGSSFLKFFQNNIDKLSFDDNVPAEGLPENYVNPYEDKQKTIDQRLSDLEMTAEDKLELFDQDTLDLLVSGQEFTDFLVSNKQKFLEKLGSLAMEEKTDAT</sequence>
<gene>
    <name evidence="1" type="ORF">A2165_04595</name>
</gene>
<comment type="caution">
    <text evidence="1">The sequence shown here is derived from an EMBL/GenBank/DDBJ whole genome shotgun (WGS) entry which is preliminary data.</text>
</comment>
<protein>
    <submittedName>
        <fullName evidence="1">Uncharacterized protein</fullName>
    </submittedName>
</protein>
<organism evidence="1 2">
    <name type="scientific">Candidatus Curtissbacteria bacterium RBG_13_40_7</name>
    <dbReference type="NCBI Taxonomy" id="1797706"/>
    <lineage>
        <taxon>Bacteria</taxon>
        <taxon>Candidatus Curtissiibacteriota</taxon>
    </lineage>
</organism>
<dbReference type="AlphaFoldDB" id="A0A1F5FZD0"/>
<proteinExistence type="predicted"/>
<evidence type="ECO:0000313" key="2">
    <source>
        <dbReference type="Proteomes" id="UP000179252"/>
    </source>
</evidence>
<reference evidence="1 2" key="1">
    <citation type="journal article" date="2016" name="Nat. Commun.">
        <title>Thousands of microbial genomes shed light on interconnected biogeochemical processes in an aquifer system.</title>
        <authorList>
            <person name="Anantharaman K."/>
            <person name="Brown C.T."/>
            <person name="Hug L.A."/>
            <person name="Sharon I."/>
            <person name="Castelle C.J."/>
            <person name="Probst A.J."/>
            <person name="Thomas B.C."/>
            <person name="Singh A."/>
            <person name="Wilkins M.J."/>
            <person name="Karaoz U."/>
            <person name="Brodie E.L."/>
            <person name="Williams K.H."/>
            <person name="Hubbard S.S."/>
            <person name="Banfield J.F."/>
        </authorList>
    </citation>
    <scope>NUCLEOTIDE SEQUENCE [LARGE SCALE GENOMIC DNA]</scope>
</reference>